<evidence type="ECO:0000313" key="1">
    <source>
        <dbReference type="EMBL" id="RMZ98771.1"/>
    </source>
</evidence>
<name>A0A3M7PI01_BRAPC</name>
<accession>A0A3M7PI01</accession>
<proteinExistence type="predicted"/>
<reference evidence="1 2" key="1">
    <citation type="journal article" date="2018" name="Sci. Rep.">
        <title>Genomic signatures of local adaptation to the degree of environmental predictability in rotifers.</title>
        <authorList>
            <person name="Franch-Gras L."/>
            <person name="Hahn C."/>
            <person name="Garcia-Roger E.M."/>
            <person name="Carmona M.J."/>
            <person name="Serra M."/>
            <person name="Gomez A."/>
        </authorList>
    </citation>
    <scope>NUCLEOTIDE SEQUENCE [LARGE SCALE GENOMIC DNA]</scope>
    <source>
        <strain evidence="1">HYR1</strain>
    </source>
</reference>
<keyword evidence="2" id="KW-1185">Reference proteome</keyword>
<sequence length="67" mass="7763">KSNQIDYLGISFRSDLAFKTQAIENFKKIKPSYFGCWQFTYGLETLLSTVLLISQKNNLIRQITTRA</sequence>
<feature type="non-terminal residue" evidence="1">
    <location>
        <position position="1"/>
    </location>
</feature>
<protein>
    <submittedName>
        <fullName evidence="1">Uncharacterized protein</fullName>
    </submittedName>
</protein>
<evidence type="ECO:0000313" key="2">
    <source>
        <dbReference type="Proteomes" id="UP000276133"/>
    </source>
</evidence>
<gene>
    <name evidence="1" type="ORF">BpHYR1_042832</name>
</gene>
<organism evidence="1 2">
    <name type="scientific">Brachionus plicatilis</name>
    <name type="common">Marine rotifer</name>
    <name type="synonym">Brachionus muelleri</name>
    <dbReference type="NCBI Taxonomy" id="10195"/>
    <lineage>
        <taxon>Eukaryota</taxon>
        <taxon>Metazoa</taxon>
        <taxon>Spiralia</taxon>
        <taxon>Gnathifera</taxon>
        <taxon>Rotifera</taxon>
        <taxon>Eurotatoria</taxon>
        <taxon>Monogononta</taxon>
        <taxon>Pseudotrocha</taxon>
        <taxon>Ploima</taxon>
        <taxon>Brachionidae</taxon>
        <taxon>Brachionus</taxon>
    </lineage>
</organism>
<comment type="caution">
    <text evidence="1">The sequence shown here is derived from an EMBL/GenBank/DDBJ whole genome shotgun (WGS) entry which is preliminary data.</text>
</comment>
<dbReference type="EMBL" id="REGN01010569">
    <property type="protein sequence ID" value="RMZ98771.1"/>
    <property type="molecule type" value="Genomic_DNA"/>
</dbReference>
<dbReference type="Proteomes" id="UP000276133">
    <property type="component" value="Unassembled WGS sequence"/>
</dbReference>
<dbReference type="AlphaFoldDB" id="A0A3M7PI01"/>